<organism evidence="1 2">
    <name type="scientific">Porcisia hertigi</name>
    <dbReference type="NCBI Taxonomy" id="2761500"/>
    <lineage>
        <taxon>Eukaryota</taxon>
        <taxon>Discoba</taxon>
        <taxon>Euglenozoa</taxon>
        <taxon>Kinetoplastea</taxon>
        <taxon>Metakinetoplastina</taxon>
        <taxon>Trypanosomatida</taxon>
        <taxon>Trypanosomatidae</taxon>
        <taxon>Leishmaniinae</taxon>
        <taxon>Porcisia</taxon>
    </lineage>
</organism>
<dbReference type="AlphaFoldDB" id="A0A836IDU5"/>
<evidence type="ECO:0000313" key="2">
    <source>
        <dbReference type="Proteomes" id="UP000674318"/>
    </source>
</evidence>
<comment type="caution">
    <text evidence="1">The sequence shown here is derived from an EMBL/GenBank/DDBJ whole genome shotgun (WGS) entry which is preliminary data.</text>
</comment>
<dbReference type="Gene3D" id="3.40.50.150">
    <property type="entry name" value="Vaccinia Virus protein VP39"/>
    <property type="match status" value="1"/>
</dbReference>
<evidence type="ECO:0000313" key="1">
    <source>
        <dbReference type="EMBL" id="KAG5510359.1"/>
    </source>
</evidence>
<dbReference type="SUPFAM" id="SSF53335">
    <property type="entry name" value="S-adenosyl-L-methionine-dependent methyltransferases"/>
    <property type="match status" value="1"/>
</dbReference>
<dbReference type="KEGG" id="phet:94293696"/>
<dbReference type="GeneID" id="94293696"/>
<keyword evidence="2" id="KW-1185">Reference proteome</keyword>
<dbReference type="EMBL" id="JAFJZO010000010">
    <property type="protein sequence ID" value="KAG5510359.1"/>
    <property type="molecule type" value="Genomic_DNA"/>
</dbReference>
<dbReference type="InterPro" id="IPR029063">
    <property type="entry name" value="SAM-dependent_MTases_sf"/>
</dbReference>
<accession>A0A836IDU5</accession>
<dbReference type="Pfam" id="PF13489">
    <property type="entry name" value="Methyltransf_23"/>
    <property type="match status" value="1"/>
</dbReference>
<name>A0A836IDU5_9TRYP</name>
<proteinExistence type="predicted"/>
<sequence length="248" mass="28513">MEPDPHAEKKRVSFVCRLCASPSVTLFYTDRTREYFQCNHCSLVFVPDRFLLSSADEKALYDLHQNIPGDARYEKFLSRAAEPLAEYFSSMQNSGKPLSQPKGLDFGCGPAPVLANMLSNPPYNYSMDVYDLYYFPETRHCLTRESYYDFIVATEVVEHLQDPMSVLQTLWRCIRPDGGVLVIMTKRVHGTIERFRGWHYIRDPSHITFFHSESFQWIANSLPSSGDTCEARFVGTDVVLLVKRIRAS</sequence>
<reference evidence="1 2" key="1">
    <citation type="submission" date="2021-02" db="EMBL/GenBank/DDBJ databases">
        <title>Porcisia hertigi Genome sequencing and assembly.</title>
        <authorList>
            <person name="Almutairi H."/>
            <person name="Gatherer D."/>
        </authorList>
    </citation>
    <scope>NUCLEOTIDE SEQUENCE [LARGE SCALE GENOMIC DNA]</scope>
    <source>
        <strain evidence="1 2">C119</strain>
    </source>
</reference>
<gene>
    <name evidence="1" type="ORF">JKF63_07688</name>
</gene>
<protein>
    <submittedName>
        <fullName evidence="1">Uncharacterized protein</fullName>
    </submittedName>
</protein>
<dbReference type="Proteomes" id="UP000674318">
    <property type="component" value="Chromosome 10"/>
</dbReference>
<dbReference type="OrthoDB" id="10017101at2759"/>
<dbReference type="RefSeq" id="XP_067759100.1">
    <property type="nucleotide sequence ID" value="XM_067903619.1"/>
</dbReference>